<protein>
    <submittedName>
        <fullName evidence="1">Uncharacterized protein</fullName>
    </submittedName>
</protein>
<keyword evidence="2" id="KW-1185">Reference proteome</keyword>
<dbReference type="HOGENOM" id="CLU_205352_0_0_5"/>
<dbReference type="EMBL" id="AOSK01000088">
    <property type="protein sequence ID" value="EYD75291.1"/>
    <property type="molecule type" value="Genomic_DNA"/>
</dbReference>
<evidence type="ECO:0000313" key="2">
    <source>
        <dbReference type="Proteomes" id="UP000019666"/>
    </source>
</evidence>
<accession>A0A017HLQ0</accession>
<dbReference type="AlphaFoldDB" id="A0A017HLQ0"/>
<dbReference type="RefSeq" id="WP_037277729.1">
    <property type="nucleotide sequence ID" value="NZ_KK088530.1"/>
</dbReference>
<dbReference type="Proteomes" id="UP000019666">
    <property type="component" value="Unassembled WGS sequence"/>
</dbReference>
<comment type="caution">
    <text evidence="1">The sequence shown here is derived from an EMBL/GenBank/DDBJ whole genome shotgun (WGS) entry which is preliminary data.</text>
</comment>
<organism evidence="1 2">
    <name type="scientific">Rubellimicrobium mesophilum DSM 19309</name>
    <dbReference type="NCBI Taxonomy" id="442562"/>
    <lineage>
        <taxon>Bacteria</taxon>
        <taxon>Pseudomonadati</taxon>
        <taxon>Pseudomonadota</taxon>
        <taxon>Alphaproteobacteria</taxon>
        <taxon>Rhodobacterales</taxon>
        <taxon>Roseobacteraceae</taxon>
        <taxon>Rubellimicrobium</taxon>
    </lineage>
</organism>
<sequence length="69" mass="7535">MARYRLILTGCEERLIVETGGSFTDVVQDLSVQRILQARLVAVDGQACRNNLAISISKIVAVVEVDTSE</sequence>
<name>A0A017HLQ0_9RHOB</name>
<gene>
    <name evidence="1" type="ORF">Rumeso_03141</name>
</gene>
<dbReference type="OrthoDB" id="7597069at2"/>
<evidence type="ECO:0000313" key="1">
    <source>
        <dbReference type="EMBL" id="EYD75291.1"/>
    </source>
</evidence>
<proteinExistence type="predicted"/>
<reference evidence="1 2" key="1">
    <citation type="submission" date="2013-02" db="EMBL/GenBank/DDBJ databases">
        <authorList>
            <person name="Fiebig A."/>
            <person name="Goeker M."/>
            <person name="Klenk H.-P.P."/>
        </authorList>
    </citation>
    <scope>NUCLEOTIDE SEQUENCE [LARGE SCALE GENOMIC DNA]</scope>
    <source>
        <strain evidence="1 2">DSM 19309</strain>
    </source>
</reference>